<dbReference type="InterPro" id="IPR011990">
    <property type="entry name" value="TPR-like_helical_dom_sf"/>
</dbReference>
<evidence type="ECO:0000313" key="2">
    <source>
        <dbReference type="EMBL" id="RKI15862.1"/>
    </source>
</evidence>
<feature type="region of interest" description="Disordered" evidence="1">
    <location>
        <begin position="102"/>
        <end position="127"/>
    </location>
</feature>
<reference evidence="2 3" key="1">
    <citation type="submission" date="2018-09" db="EMBL/GenBank/DDBJ databases">
        <authorList>
            <person name="Livingstone P.G."/>
            <person name="Whitworth D.E."/>
        </authorList>
    </citation>
    <scope>NUCLEOTIDE SEQUENCE [LARGE SCALE GENOMIC DNA]</scope>
    <source>
        <strain evidence="2 3">CA031B</strain>
    </source>
</reference>
<dbReference type="Proteomes" id="UP000278907">
    <property type="component" value="Unassembled WGS sequence"/>
</dbReference>
<name>A0ABX9QQ83_9BACT</name>
<accession>A0ABX9QQ83</accession>
<feature type="compositionally biased region" description="Low complexity" evidence="1">
    <location>
        <begin position="102"/>
        <end position="126"/>
    </location>
</feature>
<sequence length="290" mass="30754">MELRTSGDQLVGTAPAGGPCQRPVAQQVLNGSFLGNVFIGDVTLCQKGDACSESATYAVMLFYNFEERALGGLVKMEGGCESDLLKNGMLVLRALEQGASAQPAAAPAPERQVQAPTPASPSGSAAQVAAQRRLEAVDVPAALRQGQQALAAMNPLTASQQFQLVLAQEKNNATALTGMAVAHFLRDQKLEALKFLEQARGVGNQQARAEAWFWMACVKRATQESKVAQEALRRAVVVEGWSAPEGNALVDRELLRLSNEGPNFDALVKQARGRKRAQGRDSQGAGSVSP</sequence>
<evidence type="ECO:0000256" key="1">
    <source>
        <dbReference type="SAM" id="MobiDB-lite"/>
    </source>
</evidence>
<evidence type="ECO:0000313" key="3">
    <source>
        <dbReference type="Proteomes" id="UP000278907"/>
    </source>
</evidence>
<dbReference type="SUPFAM" id="SSF48452">
    <property type="entry name" value="TPR-like"/>
    <property type="match status" value="1"/>
</dbReference>
<protein>
    <recommendedName>
        <fullName evidence="4">Tetratricopeptide repeat protein</fullName>
    </recommendedName>
</protein>
<gene>
    <name evidence="2" type="ORF">D7Y13_03445</name>
</gene>
<feature type="region of interest" description="Disordered" evidence="1">
    <location>
        <begin position="270"/>
        <end position="290"/>
    </location>
</feature>
<comment type="caution">
    <text evidence="2">The sequence shown here is derived from an EMBL/GenBank/DDBJ whole genome shotgun (WGS) entry which is preliminary data.</text>
</comment>
<evidence type="ECO:0008006" key="4">
    <source>
        <dbReference type="Google" id="ProtNLM"/>
    </source>
</evidence>
<organism evidence="2 3">
    <name type="scientific">Corallococcus praedator</name>
    <dbReference type="NCBI Taxonomy" id="2316724"/>
    <lineage>
        <taxon>Bacteria</taxon>
        <taxon>Pseudomonadati</taxon>
        <taxon>Myxococcota</taxon>
        <taxon>Myxococcia</taxon>
        <taxon>Myxococcales</taxon>
        <taxon>Cystobacterineae</taxon>
        <taxon>Myxococcaceae</taxon>
        <taxon>Corallococcus</taxon>
    </lineage>
</organism>
<dbReference type="EMBL" id="RAWI01000014">
    <property type="protein sequence ID" value="RKI15862.1"/>
    <property type="molecule type" value="Genomic_DNA"/>
</dbReference>
<dbReference type="Gene3D" id="1.25.40.10">
    <property type="entry name" value="Tetratricopeptide repeat domain"/>
    <property type="match status" value="1"/>
</dbReference>
<proteinExistence type="predicted"/>
<keyword evidence="3" id="KW-1185">Reference proteome</keyword>
<feature type="compositionally biased region" description="Polar residues" evidence="1">
    <location>
        <begin position="280"/>
        <end position="290"/>
    </location>
</feature>